<protein>
    <recommendedName>
        <fullName evidence="12">L-dopachrome isomerase</fullName>
        <ecNumber evidence="9">5.3.2.1</ecNumber>
        <ecNumber evidence="8">5.3.3.12</ecNumber>
    </recommendedName>
    <alternativeName>
        <fullName evidence="10">L-dopachrome tautomerase</fullName>
    </alternativeName>
    <alternativeName>
        <fullName evidence="11">Phenylpyruvate tautomerase</fullName>
    </alternativeName>
</protein>
<name>V6U0R7_GIAIN</name>
<keyword evidence="5" id="KW-0413">Isomerase</keyword>
<dbReference type="EMBL" id="AHHH01000020">
    <property type="protein sequence ID" value="ESU44591.1"/>
    <property type="molecule type" value="Genomic_DNA"/>
</dbReference>
<evidence type="ECO:0000313" key="13">
    <source>
        <dbReference type="EMBL" id="ESU44591.1"/>
    </source>
</evidence>
<evidence type="ECO:0000256" key="12">
    <source>
        <dbReference type="ARBA" id="ARBA00042730"/>
    </source>
</evidence>
<evidence type="ECO:0000256" key="10">
    <source>
        <dbReference type="ARBA" id="ARBA00041631"/>
    </source>
</evidence>
<comment type="catalytic activity">
    <reaction evidence="7">
        <text>L-dopachrome = 5,6-dihydroxyindole-2-carboxylate</text>
        <dbReference type="Rhea" id="RHEA:13041"/>
        <dbReference type="ChEBI" id="CHEBI:16875"/>
        <dbReference type="ChEBI" id="CHEBI:57509"/>
        <dbReference type="EC" id="5.3.3.12"/>
    </reaction>
</comment>
<keyword evidence="3" id="KW-0202">Cytokine</keyword>
<evidence type="ECO:0000256" key="1">
    <source>
        <dbReference type="ARBA" id="ARBA00004613"/>
    </source>
</evidence>
<evidence type="ECO:0000256" key="5">
    <source>
        <dbReference type="ARBA" id="ARBA00023235"/>
    </source>
</evidence>
<evidence type="ECO:0000313" key="14">
    <source>
        <dbReference type="Proteomes" id="UP000018040"/>
    </source>
</evidence>
<keyword evidence="4" id="KW-0964">Secreted</keyword>
<evidence type="ECO:0000256" key="3">
    <source>
        <dbReference type="ARBA" id="ARBA00022514"/>
    </source>
</evidence>
<evidence type="ECO:0000256" key="6">
    <source>
        <dbReference type="ARBA" id="ARBA00036735"/>
    </source>
</evidence>
<comment type="caution">
    <text evidence="13">The sequence shown here is derived from an EMBL/GenBank/DDBJ whole genome shotgun (WGS) entry which is preliminary data.</text>
</comment>
<dbReference type="GO" id="GO:0050178">
    <property type="term" value="F:phenylpyruvate tautomerase activity"/>
    <property type="evidence" value="ECO:0007669"/>
    <property type="project" value="UniProtKB-EC"/>
</dbReference>
<dbReference type="SUPFAM" id="SSF55331">
    <property type="entry name" value="Tautomerase/MIF"/>
    <property type="match status" value="1"/>
</dbReference>
<dbReference type="OrthoDB" id="255819at2759"/>
<dbReference type="AlphaFoldDB" id="V6U0R7"/>
<evidence type="ECO:0000256" key="11">
    <source>
        <dbReference type="ARBA" id="ARBA00041912"/>
    </source>
</evidence>
<organism evidence="13 14">
    <name type="scientific">Giardia intestinalis</name>
    <name type="common">Giardia lamblia</name>
    <dbReference type="NCBI Taxonomy" id="5741"/>
    <lineage>
        <taxon>Eukaryota</taxon>
        <taxon>Metamonada</taxon>
        <taxon>Diplomonadida</taxon>
        <taxon>Hexamitidae</taxon>
        <taxon>Giardiinae</taxon>
        <taxon>Giardia</taxon>
    </lineage>
</organism>
<comment type="similarity">
    <text evidence="2">Belongs to the MIF family.</text>
</comment>
<sequence>VTGITYAILKMPCAIVTINTDFTKEQGDAFCLDICQVVAKETGKPLNYCMAGVRKADMAFGTSTDLCCFVDFYCVGVISQSKNPAISAAITACLTQHFKVKPERVYISFNESKGHNWGFNGSTF</sequence>
<reference evidence="13 14" key="2">
    <citation type="journal article" date="2013" name="Genome Biol. Evol.">
        <title>Genome sequencing of Giardia lamblia genotypes A2 and B isolates (DH and GS) and comparative analysis with the genomes of genotypes A1 and E (WB and Pig).</title>
        <authorList>
            <person name="Adam R.D."/>
            <person name="Dahlstrom E.W."/>
            <person name="Martens C.A."/>
            <person name="Bruno D.P."/>
            <person name="Barbian K.D."/>
            <person name="Ricklefs S.M."/>
            <person name="Hernandez M.M."/>
            <person name="Narla N.P."/>
            <person name="Patel R.B."/>
            <person name="Porcella S.F."/>
            <person name="Nash T.E."/>
        </authorList>
    </citation>
    <scope>NUCLEOTIDE SEQUENCE [LARGE SCALE GENOMIC DNA]</scope>
    <source>
        <strain evidence="13 14">GS</strain>
    </source>
</reference>
<dbReference type="VEuPathDB" id="GiardiaDB:DHA2_12091"/>
<dbReference type="VEuPathDB" id="GiardiaDB:QR46_0991"/>
<evidence type="ECO:0000256" key="7">
    <source>
        <dbReference type="ARBA" id="ARBA00036823"/>
    </source>
</evidence>
<dbReference type="VEuPathDB" id="GiardiaDB:GL50581_1500"/>
<dbReference type="VEuPathDB" id="GiardiaDB:GL50803_0012091"/>
<evidence type="ECO:0000256" key="9">
    <source>
        <dbReference type="ARBA" id="ARBA00039086"/>
    </source>
</evidence>
<evidence type="ECO:0000256" key="4">
    <source>
        <dbReference type="ARBA" id="ARBA00022525"/>
    </source>
</evidence>
<dbReference type="GO" id="GO:0005125">
    <property type="term" value="F:cytokine activity"/>
    <property type="evidence" value="ECO:0007669"/>
    <property type="project" value="UniProtKB-KW"/>
</dbReference>
<gene>
    <name evidence="13" type="ORF">GSB_12091</name>
</gene>
<dbReference type="InterPro" id="IPR001398">
    <property type="entry name" value="Macrophage_inhib_fac"/>
</dbReference>
<dbReference type="EC" id="5.3.2.1" evidence="9"/>
<dbReference type="GO" id="GO:0005615">
    <property type="term" value="C:extracellular space"/>
    <property type="evidence" value="ECO:0007669"/>
    <property type="project" value="UniProtKB-KW"/>
</dbReference>
<dbReference type="PANTHER" id="PTHR11954">
    <property type="entry name" value="D-DOPACHROME DECARBOXYLASE"/>
    <property type="match status" value="1"/>
</dbReference>
<dbReference type="Gene3D" id="3.30.429.10">
    <property type="entry name" value="Macrophage Migration Inhibitory Factor"/>
    <property type="match status" value="1"/>
</dbReference>
<feature type="non-terminal residue" evidence="13">
    <location>
        <position position="1"/>
    </location>
</feature>
<evidence type="ECO:0000256" key="8">
    <source>
        <dbReference type="ARBA" id="ARBA00038932"/>
    </source>
</evidence>
<dbReference type="GO" id="GO:0004167">
    <property type="term" value="F:dopachrome isomerase activity"/>
    <property type="evidence" value="ECO:0007669"/>
    <property type="project" value="UniProtKB-EC"/>
</dbReference>
<proteinExistence type="inferred from homology"/>
<accession>V6U0R7</accession>
<dbReference type="Proteomes" id="UP000018040">
    <property type="component" value="Unassembled WGS sequence"/>
</dbReference>
<evidence type="ECO:0000256" key="2">
    <source>
        <dbReference type="ARBA" id="ARBA00005851"/>
    </source>
</evidence>
<comment type="subcellular location">
    <subcellularLocation>
        <location evidence="1">Secreted</location>
    </subcellularLocation>
</comment>
<comment type="catalytic activity">
    <reaction evidence="6">
        <text>3-phenylpyruvate = enol-phenylpyruvate</text>
        <dbReference type="Rhea" id="RHEA:17097"/>
        <dbReference type="ChEBI" id="CHEBI:16815"/>
        <dbReference type="ChEBI" id="CHEBI:18005"/>
        <dbReference type="EC" id="5.3.2.1"/>
    </reaction>
</comment>
<reference evidence="14" key="1">
    <citation type="submission" date="2012-02" db="EMBL/GenBank/DDBJ databases">
        <title>Genome sequencing of Giardia lamblia Genotypes A2 and B isolates (DH and GS) and comparative analysis with the genomes of Genotypes A1 and E (WB and Pig).</title>
        <authorList>
            <person name="Adam R."/>
            <person name="Dahlstrom E."/>
            <person name="Martens C."/>
            <person name="Bruno D."/>
            <person name="Barbian K."/>
            <person name="Porcella S.F."/>
            <person name="Nash T."/>
        </authorList>
    </citation>
    <scope>NUCLEOTIDE SEQUENCE</scope>
    <source>
        <strain evidence="14">GS</strain>
    </source>
</reference>
<dbReference type="Pfam" id="PF01187">
    <property type="entry name" value="MIF"/>
    <property type="match status" value="1"/>
</dbReference>
<dbReference type="InterPro" id="IPR014347">
    <property type="entry name" value="Tautomerase/MIF_sf"/>
</dbReference>
<dbReference type="PANTHER" id="PTHR11954:SF6">
    <property type="entry name" value="MACROPHAGE MIGRATION INHIBITORY FACTOR"/>
    <property type="match status" value="1"/>
</dbReference>
<dbReference type="EC" id="5.3.3.12" evidence="8"/>